<reference evidence="5" key="1">
    <citation type="submission" date="2023-07" db="EMBL/GenBank/DDBJ databases">
        <title>Black Yeasts Isolated from many extreme environments.</title>
        <authorList>
            <person name="Coleine C."/>
            <person name="Stajich J.E."/>
            <person name="Selbmann L."/>
        </authorList>
    </citation>
    <scope>NUCLEOTIDE SEQUENCE</scope>
    <source>
        <strain evidence="5">CCFEE 5485</strain>
    </source>
</reference>
<evidence type="ECO:0000256" key="2">
    <source>
        <dbReference type="ARBA" id="ARBA00022603"/>
    </source>
</evidence>
<dbReference type="GO" id="GO:0008757">
    <property type="term" value="F:S-adenosylmethionine-dependent methyltransferase activity"/>
    <property type="evidence" value="ECO:0007669"/>
    <property type="project" value="InterPro"/>
</dbReference>
<dbReference type="PANTHER" id="PTHR44942:SF4">
    <property type="entry name" value="METHYLTRANSFERASE TYPE 11 DOMAIN-CONTAINING PROTEIN"/>
    <property type="match status" value="1"/>
</dbReference>
<keyword evidence="6" id="KW-1185">Reference proteome</keyword>
<protein>
    <recommendedName>
        <fullName evidence="4">Methyltransferase type 11 domain-containing protein</fullName>
    </recommendedName>
</protein>
<name>A0AAE0TNU5_9PEZI</name>
<dbReference type="SUPFAM" id="SSF53335">
    <property type="entry name" value="S-adenosyl-L-methionine-dependent methyltransferases"/>
    <property type="match status" value="1"/>
</dbReference>
<dbReference type="Proteomes" id="UP001274830">
    <property type="component" value="Unassembled WGS sequence"/>
</dbReference>
<dbReference type="InterPro" id="IPR013216">
    <property type="entry name" value="Methyltransf_11"/>
</dbReference>
<evidence type="ECO:0000313" key="5">
    <source>
        <dbReference type="EMBL" id="KAK3670817.1"/>
    </source>
</evidence>
<proteinExistence type="inferred from homology"/>
<sequence length="309" mass="35089">MSVTFNPYSQDDEFWATYLKGRPLIPDSFFNLIYDYHTSNGGSFVTVHDAGAGAGVQSTQLSKRFRHVLLSDPPEENMAVAQRKLASEQFSFRLAKLENINDIEFKSIDMVHCGTMLHWTEIDKALDAVAHQLKPGGTFAAYTCAVPTMNDPYINSLWKKIIHQGPADMALKLPRDPSGWQLMLRAGETVGSAYDSVPLPNKYFHPGAQRMRMNWPKGWDWHDYMVHEDLRNEWKYVSAIKEHDLVVSQSSPGWELKTNLQGLHDTLASLKFDLATPEMKTLVHELEEAVEQRTVEGVWPVTLLLATRK</sequence>
<dbReference type="InterPro" id="IPR029063">
    <property type="entry name" value="SAM-dependent_MTases_sf"/>
</dbReference>
<evidence type="ECO:0000256" key="1">
    <source>
        <dbReference type="ARBA" id="ARBA00008361"/>
    </source>
</evidence>
<comment type="caution">
    <text evidence="5">The sequence shown here is derived from an EMBL/GenBank/DDBJ whole genome shotgun (WGS) entry which is preliminary data.</text>
</comment>
<organism evidence="5 6">
    <name type="scientific">Recurvomyces mirabilis</name>
    <dbReference type="NCBI Taxonomy" id="574656"/>
    <lineage>
        <taxon>Eukaryota</taxon>
        <taxon>Fungi</taxon>
        <taxon>Dikarya</taxon>
        <taxon>Ascomycota</taxon>
        <taxon>Pezizomycotina</taxon>
        <taxon>Dothideomycetes</taxon>
        <taxon>Dothideomycetidae</taxon>
        <taxon>Mycosphaerellales</taxon>
        <taxon>Teratosphaeriaceae</taxon>
        <taxon>Recurvomyces</taxon>
    </lineage>
</organism>
<comment type="similarity">
    <text evidence="1">Belongs to the methyltransferase superfamily.</text>
</comment>
<dbReference type="GO" id="GO:0032259">
    <property type="term" value="P:methylation"/>
    <property type="evidence" value="ECO:0007669"/>
    <property type="project" value="UniProtKB-KW"/>
</dbReference>
<dbReference type="Gene3D" id="3.40.50.150">
    <property type="entry name" value="Vaccinia Virus protein VP39"/>
    <property type="match status" value="1"/>
</dbReference>
<evidence type="ECO:0000313" key="6">
    <source>
        <dbReference type="Proteomes" id="UP001274830"/>
    </source>
</evidence>
<feature type="domain" description="Methyltransferase type 11" evidence="4">
    <location>
        <begin position="49"/>
        <end position="140"/>
    </location>
</feature>
<keyword evidence="2" id="KW-0489">Methyltransferase</keyword>
<evidence type="ECO:0000256" key="3">
    <source>
        <dbReference type="ARBA" id="ARBA00022679"/>
    </source>
</evidence>
<dbReference type="PANTHER" id="PTHR44942">
    <property type="entry name" value="METHYLTRANSF_11 DOMAIN-CONTAINING PROTEIN"/>
    <property type="match status" value="1"/>
</dbReference>
<evidence type="ECO:0000259" key="4">
    <source>
        <dbReference type="Pfam" id="PF08241"/>
    </source>
</evidence>
<dbReference type="InterPro" id="IPR051052">
    <property type="entry name" value="Diverse_substrate_MTase"/>
</dbReference>
<keyword evidence="3" id="KW-0808">Transferase</keyword>
<dbReference type="AlphaFoldDB" id="A0AAE0TNU5"/>
<dbReference type="EMBL" id="JAUTXT010000050">
    <property type="protein sequence ID" value="KAK3670817.1"/>
    <property type="molecule type" value="Genomic_DNA"/>
</dbReference>
<accession>A0AAE0TNU5</accession>
<dbReference type="Pfam" id="PF08241">
    <property type="entry name" value="Methyltransf_11"/>
    <property type="match status" value="1"/>
</dbReference>
<gene>
    <name evidence="5" type="ORF">LTR78_009261</name>
</gene>
<dbReference type="CDD" id="cd02440">
    <property type="entry name" value="AdoMet_MTases"/>
    <property type="match status" value="1"/>
</dbReference>